<keyword evidence="4" id="KW-1185">Reference proteome</keyword>
<name>A0ABT1RDQ6_9HYPH</name>
<dbReference type="Gene3D" id="3.30.9.10">
    <property type="entry name" value="D-Amino Acid Oxidase, subunit A, domain 2"/>
    <property type="match status" value="1"/>
</dbReference>
<dbReference type="InterPro" id="IPR036188">
    <property type="entry name" value="FAD/NAD-bd_sf"/>
</dbReference>
<dbReference type="Proteomes" id="UP000996601">
    <property type="component" value="Unassembled WGS sequence"/>
</dbReference>
<dbReference type="InterPro" id="IPR006076">
    <property type="entry name" value="FAD-dep_OxRdtase"/>
</dbReference>
<sequence length="429" mass="45671">MPSKKVAVVGAGIVGLSVAYALVRMGASVTVIDRDAHGGNASSGNAGGVAVTEVMPASIPGLWKKVPGWLLDPLGPLAVRPGHAVRLFPWLAAFARAGRSEALPRIAGALASINERAYDDLAALLRHIGMAQHISRTGALTVYEKPDGLARDRLEWETKRGWGIEVIELSASEVRELEPALGPLVACGLLTPQWGQISDPKVILDGLRTWLISQGVTFLCENVERIIPEQTRVVAHTASGDLQFETLVIAAGAWSAQLLAHLGDRVLLESERGYNTTIKDAPVTLRREIIFADRKFVATPLSSGLRLGGAAEFGGLSAKPNMKRCQALLTLAAKYLPGIKGCTGSQWSGHRPATPDSLPVIGRSYRSSRVIYAFGHGHLGLTQAATTGKLVSQLVSGTAPSIDLTPFSANRFAIQGDPRLNDSPYVFLH</sequence>
<dbReference type="RefSeq" id="WP_256119964.1">
    <property type="nucleotide sequence ID" value="NZ_WHSB02000012.1"/>
</dbReference>
<evidence type="ECO:0000259" key="2">
    <source>
        <dbReference type="Pfam" id="PF01266"/>
    </source>
</evidence>
<feature type="domain" description="FAD dependent oxidoreductase" evidence="2">
    <location>
        <begin position="5"/>
        <end position="394"/>
    </location>
</feature>
<reference evidence="3" key="1">
    <citation type="submission" date="2021-07" db="EMBL/GenBank/DDBJ databases">
        <title>Shinella sp. nov., a novel member of the genus Shinella from water.</title>
        <authorList>
            <person name="Deng Y."/>
        </authorList>
    </citation>
    <scope>NUCLEOTIDE SEQUENCE</scope>
    <source>
        <strain evidence="3">CPCC 100929</strain>
    </source>
</reference>
<evidence type="ECO:0000313" key="3">
    <source>
        <dbReference type="EMBL" id="MCQ4633324.1"/>
    </source>
</evidence>
<evidence type="ECO:0000256" key="1">
    <source>
        <dbReference type="ARBA" id="ARBA00023002"/>
    </source>
</evidence>
<organism evidence="3 4">
    <name type="scientific">Shinella lacus</name>
    <dbReference type="NCBI Taxonomy" id="2654216"/>
    <lineage>
        <taxon>Bacteria</taxon>
        <taxon>Pseudomonadati</taxon>
        <taxon>Pseudomonadota</taxon>
        <taxon>Alphaproteobacteria</taxon>
        <taxon>Hyphomicrobiales</taxon>
        <taxon>Rhizobiaceae</taxon>
        <taxon>Shinella</taxon>
    </lineage>
</organism>
<keyword evidence="1" id="KW-0560">Oxidoreductase</keyword>
<protein>
    <submittedName>
        <fullName evidence="3">FAD-binding oxidoreductase</fullName>
    </submittedName>
</protein>
<dbReference type="EMBL" id="WHSB02000012">
    <property type="protein sequence ID" value="MCQ4633324.1"/>
    <property type="molecule type" value="Genomic_DNA"/>
</dbReference>
<comment type="caution">
    <text evidence="3">The sequence shown here is derived from an EMBL/GenBank/DDBJ whole genome shotgun (WGS) entry which is preliminary data.</text>
</comment>
<dbReference type="Pfam" id="PF01266">
    <property type="entry name" value="DAO"/>
    <property type="match status" value="1"/>
</dbReference>
<dbReference type="PANTHER" id="PTHR13847:SF289">
    <property type="entry name" value="GLYCINE OXIDASE"/>
    <property type="match status" value="1"/>
</dbReference>
<dbReference type="SUPFAM" id="SSF54373">
    <property type="entry name" value="FAD-linked reductases, C-terminal domain"/>
    <property type="match status" value="1"/>
</dbReference>
<gene>
    <name evidence="3" type="ORF">GB927_025010</name>
</gene>
<dbReference type="SUPFAM" id="SSF51905">
    <property type="entry name" value="FAD/NAD(P)-binding domain"/>
    <property type="match status" value="1"/>
</dbReference>
<evidence type="ECO:0000313" key="4">
    <source>
        <dbReference type="Proteomes" id="UP000996601"/>
    </source>
</evidence>
<accession>A0ABT1RDQ6</accession>
<dbReference type="Gene3D" id="3.50.50.60">
    <property type="entry name" value="FAD/NAD(P)-binding domain"/>
    <property type="match status" value="2"/>
</dbReference>
<proteinExistence type="predicted"/>
<dbReference type="PANTHER" id="PTHR13847">
    <property type="entry name" value="SARCOSINE DEHYDROGENASE-RELATED"/>
    <property type="match status" value="1"/>
</dbReference>